<evidence type="ECO:0000313" key="3">
    <source>
        <dbReference type="Proteomes" id="UP000030680"/>
    </source>
</evidence>
<dbReference type="Pfam" id="PF13516">
    <property type="entry name" value="LRR_6"/>
    <property type="match status" value="5"/>
</dbReference>
<dbReference type="Gramene" id="EME26896">
    <property type="protein sequence ID" value="EME26896"/>
    <property type="gene ID" value="Gasu_54690"/>
</dbReference>
<evidence type="ECO:0000256" key="1">
    <source>
        <dbReference type="SAM" id="MobiDB-lite"/>
    </source>
</evidence>
<dbReference type="SMART" id="SM00368">
    <property type="entry name" value="LRR_RI"/>
    <property type="match status" value="9"/>
</dbReference>
<evidence type="ECO:0000313" key="2">
    <source>
        <dbReference type="EMBL" id="EME26896.1"/>
    </source>
</evidence>
<dbReference type="KEGG" id="gsl:Gasu_54690"/>
<dbReference type="PANTHER" id="PTHR46761:SF2">
    <property type="entry name" value="RAN GTPASE-ACTIVATING PROTEIN 1"/>
    <property type="match status" value="1"/>
</dbReference>
<dbReference type="SUPFAM" id="SSF52047">
    <property type="entry name" value="RNI-like"/>
    <property type="match status" value="1"/>
</dbReference>
<proteinExistence type="predicted"/>
<dbReference type="PANTHER" id="PTHR46761">
    <property type="entry name" value="RAN GTPASE-ACTIVATING PROTEIN 1"/>
    <property type="match status" value="1"/>
</dbReference>
<dbReference type="InterPro" id="IPR032675">
    <property type="entry name" value="LRR_dom_sf"/>
</dbReference>
<dbReference type="AlphaFoldDB" id="M2VUP2"/>
<reference evidence="3" key="1">
    <citation type="journal article" date="2013" name="Science">
        <title>Gene transfer from bacteria and archaea facilitated evolution of an extremophilic eukaryote.</title>
        <authorList>
            <person name="Schonknecht G."/>
            <person name="Chen W.H."/>
            <person name="Ternes C.M."/>
            <person name="Barbier G.G."/>
            <person name="Shrestha R.P."/>
            <person name="Stanke M."/>
            <person name="Brautigam A."/>
            <person name="Baker B.J."/>
            <person name="Banfield J.F."/>
            <person name="Garavito R.M."/>
            <person name="Carr K."/>
            <person name="Wilkerson C."/>
            <person name="Rensing S.A."/>
            <person name="Gagneul D."/>
            <person name="Dickenson N.E."/>
            <person name="Oesterhelt C."/>
            <person name="Lercher M.J."/>
            <person name="Weber A.P."/>
        </authorList>
    </citation>
    <scope>NUCLEOTIDE SEQUENCE [LARGE SCALE GENOMIC DNA]</scope>
    <source>
        <strain evidence="3">074W</strain>
    </source>
</reference>
<feature type="region of interest" description="Disordered" evidence="1">
    <location>
        <begin position="396"/>
        <end position="426"/>
    </location>
</feature>
<dbReference type="GeneID" id="17085843"/>
<dbReference type="RefSeq" id="XP_005703416.1">
    <property type="nucleotide sequence ID" value="XM_005703359.1"/>
</dbReference>
<organism evidence="2 3">
    <name type="scientific">Galdieria sulphuraria</name>
    <name type="common">Red alga</name>
    <dbReference type="NCBI Taxonomy" id="130081"/>
    <lineage>
        <taxon>Eukaryota</taxon>
        <taxon>Rhodophyta</taxon>
        <taxon>Bangiophyceae</taxon>
        <taxon>Galdieriales</taxon>
        <taxon>Galdieriaceae</taxon>
        <taxon>Galdieria</taxon>
    </lineage>
</organism>
<protein>
    <submittedName>
        <fullName evidence="2">RAN GTPase-activating protein 1</fullName>
    </submittedName>
</protein>
<dbReference type="EMBL" id="KB454540">
    <property type="protein sequence ID" value="EME26896.1"/>
    <property type="molecule type" value="Genomic_DNA"/>
</dbReference>
<dbReference type="eggNOG" id="KOG1909">
    <property type="taxonomic scope" value="Eukaryota"/>
</dbReference>
<name>M2VUP2_GALSU</name>
<feature type="compositionally biased region" description="Acidic residues" evidence="1">
    <location>
        <begin position="400"/>
        <end position="418"/>
    </location>
</feature>
<dbReference type="OrthoDB" id="120976at2759"/>
<dbReference type="GO" id="GO:0005096">
    <property type="term" value="F:GTPase activator activity"/>
    <property type="evidence" value="ECO:0007669"/>
    <property type="project" value="InterPro"/>
</dbReference>
<dbReference type="OMA" id="TCIAAKQ"/>
<sequence>MCVNFMNLSSGKVFCFDNYRERISEEKLEKIFSEYFQKVDKNEVVEVRLGGKSFDLEAAQLAAEILPTLVNLRVVSFADVIAGRKEEEGHGVLRVLSSSLESDQLYELDLSDNALGAKGIEACKKILRQQKKLQVIRFCNNGLAADAIQLLVSYLLEGGGPTSLKTIHFFNNLMESEGAKNVVPLLEFSPELEDLKLASLRVGEEGIEPVIRALKNTTLLRVLDLSDNILANRGANCLGRMFPLLSNLETLILRDTSLGDKGATTILQCLERSEIRLKVLDISCNELTAESCKNLAKLVEQQTCLERLLVEENDIGSKGVAMLAKALSSGAHSRLVELNLAENSIGTAGAKALFSVLIKLVSLRNVNLSGNWIKQVVVEELEDALSQINRTELTVSFSDNESEEEETEEYEEEDEDDISLNNSVDADVDATLETRNHSRNEDINALKDEFAKISVEKQADEK</sequence>
<gene>
    <name evidence="2" type="ORF">Gasu_54690</name>
</gene>
<dbReference type="Proteomes" id="UP000030680">
    <property type="component" value="Unassembled WGS sequence"/>
</dbReference>
<dbReference type="InterPro" id="IPR001611">
    <property type="entry name" value="Leu-rich_rpt"/>
</dbReference>
<dbReference type="STRING" id="130081.M2VUP2"/>
<accession>M2VUP2</accession>
<dbReference type="InterPro" id="IPR045203">
    <property type="entry name" value="RanGAP1/2"/>
</dbReference>
<keyword evidence="3" id="KW-1185">Reference proteome</keyword>
<dbReference type="Gene3D" id="3.80.10.10">
    <property type="entry name" value="Ribonuclease Inhibitor"/>
    <property type="match status" value="2"/>
</dbReference>